<dbReference type="InterPro" id="IPR046347">
    <property type="entry name" value="bZIP_sf"/>
</dbReference>
<evidence type="ECO:0000259" key="7">
    <source>
        <dbReference type="PROSITE" id="PS50217"/>
    </source>
</evidence>
<evidence type="ECO:0000256" key="4">
    <source>
        <dbReference type="ARBA" id="ARBA00023163"/>
    </source>
</evidence>
<name>A0A401NK95_SCYTO</name>
<dbReference type="Proteomes" id="UP000288216">
    <property type="component" value="Unassembled WGS sequence"/>
</dbReference>
<accession>A0A401NK95</accession>
<reference evidence="8 9" key="1">
    <citation type="journal article" date="2018" name="Nat. Ecol. Evol.">
        <title>Shark genomes provide insights into elasmobranch evolution and the origin of vertebrates.</title>
        <authorList>
            <person name="Hara Y"/>
            <person name="Yamaguchi K"/>
            <person name="Onimaru K"/>
            <person name="Kadota M"/>
            <person name="Koyanagi M"/>
            <person name="Keeley SD"/>
            <person name="Tatsumi K"/>
            <person name="Tanaka K"/>
            <person name="Motone F"/>
            <person name="Kageyama Y"/>
            <person name="Nozu R"/>
            <person name="Adachi N"/>
            <person name="Nishimura O"/>
            <person name="Nakagawa R"/>
            <person name="Tanegashima C"/>
            <person name="Kiyatake I"/>
            <person name="Matsumoto R"/>
            <person name="Murakumo K"/>
            <person name="Nishida K"/>
            <person name="Terakita A"/>
            <person name="Kuratani S"/>
            <person name="Sato K"/>
            <person name="Hyodo S Kuraku.S."/>
        </authorList>
    </citation>
    <scope>NUCLEOTIDE SEQUENCE [LARGE SCALE GENOMIC DNA]</scope>
</reference>
<dbReference type="EMBL" id="BFAA01002471">
    <property type="protein sequence ID" value="GCB61293.1"/>
    <property type="molecule type" value="Genomic_DNA"/>
</dbReference>
<dbReference type="InterPro" id="IPR002112">
    <property type="entry name" value="Leuzip_Jun"/>
</dbReference>
<dbReference type="Pfam" id="PF03957">
    <property type="entry name" value="Jun"/>
    <property type="match status" value="1"/>
</dbReference>
<evidence type="ECO:0000256" key="3">
    <source>
        <dbReference type="ARBA" id="ARBA00023125"/>
    </source>
</evidence>
<feature type="domain" description="BZIP" evidence="7">
    <location>
        <begin position="226"/>
        <end position="289"/>
    </location>
</feature>
<keyword evidence="5" id="KW-0175">Coiled coil</keyword>
<dbReference type="GO" id="GO:0042127">
    <property type="term" value="P:regulation of cell population proliferation"/>
    <property type="evidence" value="ECO:0007669"/>
    <property type="project" value="TreeGrafter"/>
</dbReference>
<dbReference type="OMA" id="KHKVMNH"/>
<evidence type="ECO:0000256" key="5">
    <source>
        <dbReference type="SAM" id="Coils"/>
    </source>
</evidence>
<dbReference type="PROSITE" id="PS50217">
    <property type="entry name" value="BZIP"/>
    <property type="match status" value="1"/>
</dbReference>
<dbReference type="InterPro" id="IPR050946">
    <property type="entry name" value="AP-1_TF_bZIP"/>
</dbReference>
<feature type="coiled-coil region" evidence="5">
    <location>
        <begin position="231"/>
        <end position="271"/>
    </location>
</feature>
<proteinExistence type="inferred from homology"/>
<feature type="region of interest" description="Disordered" evidence="6">
    <location>
        <begin position="204"/>
        <end position="223"/>
    </location>
</feature>
<evidence type="ECO:0000313" key="9">
    <source>
        <dbReference type="Proteomes" id="UP000288216"/>
    </source>
</evidence>
<dbReference type="SUPFAM" id="SSF57959">
    <property type="entry name" value="Leucine zipper domain"/>
    <property type="match status" value="1"/>
</dbReference>
<sequence>MGTPFYQDQAVSVGGHLHTASTTTATATMMMMMMEKKSAAERQQAAADSPRGGSQHALQRGSPELDKLVGPADGPGARRELEAHGHPFVKGRGFLLASRDQIENTHPYTMQDLHKQNQHLVLPATPCSAHASTSIYHGNLHLTQTKGDVPVYTNLSNYNPSLPNTGSENYSTGHVPYVGTAPAQHHFSTLAQLVCPKYHEEPQTVPEVGPLSESPPLSPIGQGGPLIKAERKRLRNRIAASNCRRRKLERIARLEDKVKTLKSENFELTSTASVLREQVVHLKHKVMNHVNNGCQVVLGSSSLLKPEENGSF</sequence>
<dbReference type="GO" id="GO:0005667">
    <property type="term" value="C:transcription regulator complex"/>
    <property type="evidence" value="ECO:0007669"/>
    <property type="project" value="TreeGrafter"/>
</dbReference>
<comment type="similarity">
    <text evidence="1">Belongs to the bZIP family. Jun subfamily.</text>
</comment>
<keyword evidence="4" id="KW-0804">Transcription</keyword>
<dbReference type="PRINTS" id="PR00043">
    <property type="entry name" value="LEUZIPPRJUN"/>
</dbReference>
<dbReference type="STRING" id="75743.A0A401NK95"/>
<keyword evidence="2" id="KW-0805">Transcription regulation</keyword>
<dbReference type="GO" id="GO:0051726">
    <property type="term" value="P:regulation of cell cycle"/>
    <property type="evidence" value="ECO:0007669"/>
    <property type="project" value="TreeGrafter"/>
</dbReference>
<dbReference type="Pfam" id="PF00170">
    <property type="entry name" value="bZIP_1"/>
    <property type="match status" value="1"/>
</dbReference>
<protein>
    <recommendedName>
        <fullName evidence="7">BZIP domain-containing protein</fullName>
    </recommendedName>
</protein>
<dbReference type="InterPro" id="IPR008917">
    <property type="entry name" value="TF_DNA-bd_sf"/>
</dbReference>
<dbReference type="CDD" id="cd14696">
    <property type="entry name" value="bZIP_Jun"/>
    <property type="match status" value="1"/>
</dbReference>
<dbReference type="SMART" id="SM00338">
    <property type="entry name" value="BRLZ"/>
    <property type="match status" value="1"/>
</dbReference>
<keyword evidence="3" id="KW-0238">DNA-binding</keyword>
<evidence type="ECO:0000256" key="1">
    <source>
        <dbReference type="ARBA" id="ARBA00006882"/>
    </source>
</evidence>
<dbReference type="InterPro" id="IPR005643">
    <property type="entry name" value="JNK"/>
</dbReference>
<feature type="region of interest" description="Disordered" evidence="6">
    <location>
        <begin position="36"/>
        <end position="85"/>
    </location>
</feature>
<dbReference type="SUPFAM" id="SSF47454">
    <property type="entry name" value="A DNA-binding domain in eukaryotic transcription factors"/>
    <property type="match status" value="1"/>
</dbReference>
<dbReference type="GO" id="GO:0000981">
    <property type="term" value="F:DNA-binding transcription factor activity, RNA polymerase II-specific"/>
    <property type="evidence" value="ECO:0007669"/>
    <property type="project" value="TreeGrafter"/>
</dbReference>
<evidence type="ECO:0000256" key="6">
    <source>
        <dbReference type="SAM" id="MobiDB-lite"/>
    </source>
</evidence>
<dbReference type="PROSITE" id="PS00036">
    <property type="entry name" value="BZIP_BASIC"/>
    <property type="match status" value="1"/>
</dbReference>
<evidence type="ECO:0000256" key="2">
    <source>
        <dbReference type="ARBA" id="ARBA00023015"/>
    </source>
</evidence>
<dbReference type="PANTHER" id="PTHR11462:SF35">
    <property type="entry name" value="TRANSCRIPTION FACTOR JRA"/>
    <property type="match status" value="1"/>
</dbReference>
<dbReference type="AlphaFoldDB" id="A0A401NK95"/>
<dbReference type="Gene3D" id="1.20.5.170">
    <property type="match status" value="1"/>
</dbReference>
<dbReference type="GO" id="GO:0000978">
    <property type="term" value="F:RNA polymerase II cis-regulatory region sequence-specific DNA binding"/>
    <property type="evidence" value="ECO:0007669"/>
    <property type="project" value="TreeGrafter"/>
</dbReference>
<evidence type="ECO:0000313" key="8">
    <source>
        <dbReference type="EMBL" id="GCB61293.1"/>
    </source>
</evidence>
<keyword evidence="9" id="KW-1185">Reference proteome</keyword>
<dbReference type="InterPro" id="IPR004827">
    <property type="entry name" value="bZIP"/>
</dbReference>
<organism evidence="8 9">
    <name type="scientific">Scyliorhinus torazame</name>
    <name type="common">Cloudy catshark</name>
    <name type="synonym">Catulus torazame</name>
    <dbReference type="NCBI Taxonomy" id="75743"/>
    <lineage>
        <taxon>Eukaryota</taxon>
        <taxon>Metazoa</taxon>
        <taxon>Chordata</taxon>
        <taxon>Craniata</taxon>
        <taxon>Vertebrata</taxon>
        <taxon>Chondrichthyes</taxon>
        <taxon>Elasmobranchii</taxon>
        <taxon>Galeomorphii</taxon>
        <taxon>Galeoidea</taxon>
        <taxon>Carcharhiniformes</taxon>
        <taxon>Scyliorhinidae</taxon>
        <taxon>Scyliorhinus</taxon>
    </lineage>
</organism>
<gene>
    <name evidence="8" type="ORF">scyTo_0007025</name>
</gene>
<feature type="compositionally biased region" description="Basic and acidic residues" evidence="6">
    <location>
        <begin position="76"/>
        <end position="85"/>
    </location>
</feature>
<comment type="caution">
    <text evidence="8">The sequence shown here is derived from an EMBL/GenBank/DDBJ whole genome shotgun (WGS) entry which is preliminary data.</text>
</comment>
<dbReference type="FunFam" id="1.20.5.170:FF:000012">
    <property type="entry name" value="Putative transcription factor AP-1"/>
    <property type="match status" value="1"/>
</dbReference>
<dbReference type="OrthoDB" id="2187714at2759"/>
<dbReference type="PANTHER" id="PTHR11462">
    <property type="entry name" value="JUN TRANSCRIPTION FACTOR-RELATED"/>
    <property type="match status" value="1"/>
</dbReference>